<dbReference type="SUPFAM" id="SSF53335">
    <property type="entry name" value="S-adenosyl-L-methionine-dependent methyltransferases"/>
    <property type="match status" value="1"/>
</dbReference>
<gene>
    <name evidence="5" type="ORF">BDV96DRAFT_580611</name>
</gene>
<dbReference type="CDD" id="cd02440">
    <property type="entry name" value="AdoMet_MTases"/>
    <property type="match status" value="1"/>
</dbReference>
<reference evidence="5" key="1">
    <citation type="journal article" date="2020" name="Stud. Mycol.">
        <title>101 Dothideomycetes genomes: a test case for predicting lifestyles and emergence of pathogens.</title>
        <authorList>
            <person name="Haridas S."/>
            <person name="Albert R."/>
            <person name="Binder M."/>
            <person name="Bloem J."/>
            <person name="Labutti K."/>
            <person name="Salamov A."/>
            <person name="Andreopoulos B."/>
            <person name="Baker S."/>
            <person name="Barry K."/>
            <person name="Bills G."/>
            <person name="Bluhm B."/>
            <person name="Cannon C."/>
            <person name="Castanera R."/>
            <person name="Culley D."/>
            <person name="Daum C."/>
            <person name="Ezra D."/>
            <person name="Gonzalez J."/>
            <person name="Henrissat B."/>
            <person name="Kuo A."/>
            <person name="Liang C."/>
            <person name="Lipzen A."/>
            <person name="Lutzoni F."/>
            <person name="Magnuson J."/>
            <person name="Mondo S."/>
            <person name="Nolan M."/>
            <person name="Ohm R."/>
            <person name="Pangilinan J."/>
            <person name="Park H.-J."/>
            <person name="Ramirez L."/>
            <person name="Alfaro M."/>
            <person name="Sun H."/>
            <person name="Tritt A."/>
            <person name="Yoshinaga Y."/>
            <person name="Zwiers L.-H."/>
            <person name="Turgeon B."/>
            <person name="Goodwin S."/>
            <person name="Spatafora J."/>
            <person name="Crous P."/>
            <person name="Grigoriev I."/>
        </authorList>
    </citation>
    <scope>NUCLEOTIDE SEQUENCE</scope>
    <source>
        <strain evidence="5">CBS 627.86</strain>
    </source>
</reference>
<dbReference type="OrthoDB" id="10027013at2759"/>
<dbReference type="InterPro" id="IPR029063">
    <property type="entry name" value="SAM-dependent_MTases_sf"/>
</dbReference>
<dbReference type="PANTHER" id="PTHR44942:SF4">
    <property type="entry name" value="METHYLTRANSFERASE TYPE 11 DOMAIN-CONTAINING PROTEIN"/>
    <property type="match status" value="1"/>
</dbReference>
<name>A0A6A5YZY4_9PLEO</name>
<dbReference type="GO" id="GO:0008757">
    <property type="term" value="F:S-adenosylmethionine-dependent methyltransferase activity"/>
    <property type="evidence" value="ECO:0007669"/>
    <property type="project" value="InterPro"/>
</dbReference>
<protein>
    <submittedName>
        <fullName evidence="5">Methyltransferase</fullName>
    </submittedName>
</protein>
<dbReference type="EMBL" id="ML977331">
    <property type="protein sequence ID" value="KAF2112373.1"/>
    <property type="molecule type" value="Genomic_DNA"/>
</dbReference>
<dbReference type="PANTHER" id="PTHR44942">
    <property type="entry name" value="METHYLTRANSF_11 DOMAIN-CONTAINING PROTEIN"/>
    <property type="match status" value="1"/>
</dbReference>
<sequence>MDANRLSEKAVSGFANAELYDKHRPSYPPHAVGLLLEAACVSGVRGASVVDLAAGTGKLTELLASRGEHFQIVAVEPHDGMRNELARKELKNVTVLDGLSTAIPADSDSVDAVFAAQAFHWFANEGSLKEIHRVLKPVGVLAMIWNAEDYNTPKNFDISTKWAGALRDHLFSLDDAIDDHEPRFRHDEWRKVFENQVSSTPLTAALVSGSNSLFSLPLGEDRVEWTVWLEKEALWSRVRTMSHVSVLEGEQLQETRRVFDHALSGDDVERNEQGQIAVHGTTVLAWTSKIP</sequence>
<feature type="domain" description="Methyltransferase type 11" evidence="4">
    <location>
        <begin position="50"/>
        <end position="142"/>
    </location>
</feature>
<evidence type="ECO:0000259" key="4">
    <source>
        <dbReference type="Pfam" id="PF08241"/>
    </source>
</evidence>
<dbReference type="Pfam" id="PF08241">
    <property type="entry name" value="Methyltransf_11"/>
    <property type="match status" value="1"/>
</dbReference>
<dbReference type="GO" id="GO:0032259">
    <property type="term" value="P:methylation"/>
    <property type="evidence" value="ECO:0007669"/>
    <property type="project" value="UniProtKB-KW"/>
</dbReference>
<keyword evidence="3 5" id="KW-0808">Transferase</keyword>
<comment type="similarity">
    <text evidence="1">Belongs to the methyltransferase superfamily.</text>
</comment>
<proteinExistence type="inferred from homology"/>
<evidence type="ECO:0000313" key="6">
    <source>
        <dbReference type="Proteomes" id="UP000799770"/>
    </source>
</evidence>
<dbReference type="InterPro" id="IPR051052">
    <property type="entry name" value="Diverse_substrate_MTase"/>
</dbReference>
<evidence type="ECO:0000256" key="2">
    <source>
        <dbReference type="ARBA" id="ARBA00022603"/>
    </source>
</evidence>
<keyword evidence="6" id="KW-1185">Reference proteome</keyword>
<dbReference type="AlphaFoldDB" id="A0A6A5YZY4"/>
<dbReference type="Proteomes" id="UP000799770">
    <property type="component" value="Unassembled WGS sequence"/>
</dbReference>
<evidence type="ECO:0000256" key="1">
    <source>
        <dbReference type="ARBA" id="ARBA00008361"/>
    </source>
</evidence>
<keyword evidence="2 5" id="KW-0489">Methyltransferase</keyword>
<organism evidence="5 6">
    <name type="scientific">Lophiotrema nucula</name>
    <dbReference type="NCBI Taxonomy" id="690887"/>
    <lineage>
        <taxon>Eukaryota</taxon>
        <taxon>Fungi</taxon>
        <taxon>Dikarya</taxon>
        <taxon>Ascomycota</taxon>
        <taxon>Pezizomycotina</taxon>
        <taxon>Dothideomycetes</taxon>
        <taxon>Pleosporomycetidae</taxon>
        <taxon>Pleosporales</taxon>
        <taxon>Lophiotremataceae</taxon>
        <taxon>Lophiotrema</taxon>
    </lineage>
</organism>
<evidence type="ECO:0000313" key="5">
    <source>
        <dbReference type="EMBL" id="KAF2112373.1"/>
    </source>
</evidence>
<accession>A0A6A5YZY4</accession>
<dbReference type="InterPro" id="IPR013216">
    <property type="entry name" value="Methyltransf_11"/>
</dbReference>
<dbReference type="Gene3D" id="3.40.50.150">
    <property type="entry name" value="Vaccinia Virus protein VP39"/>
    <property type="match status" value="1"/>
</dbReference>
<evidence type="ECO:0000256" key="3">
    <source>
        <dbReference type="ARBA" id="ARBA00022679"/>
    </source>
</evidence>